<dbReference type="InterPro" id="IPR007197">
    <property type="entry name" value="rSAM"/>
</dbReference>
<dbReference type="InterPro" id="IPR012839">
    <property type="entry name" value="Organic_radical_activase"/>
</dbReference>
<name>A5Z7S3_9FIRM</name>
<dbReference type="GO" id="GO:0043365">
    <property type="term" value="F:[formate-C-acetyltransferase]-activating enzyme activity"/>
    <property type="evidence" value="ECO:0007669"/>
    <property type="project" value="UniProtKB-UniRule"/>
</dbReference>
<dbReference type="EMBL" id="AAVL02000035">
    <property type="protein sequence ID" value="EDM50980.1"/>
    <property type="molecule type" value="Genomic_DNA"/>
</dbReference>
<evidence type="ECO:0000256" key="2">
    <source>
        <dbReference type="ARBA" id="ARBA00009777"/>
    </source>
</evidence>
<evidence type="ECO:0000256" key="7">
    <source>
        <dbReference type="ARBA" id="ARBA00023002"/>
    </source>
</evidence>
<evidence type="ECO:0000256" key="8">
    <source>
        <dbReference type="ARBA" id="ARBA00023004"/>
    </source>
</evidence>
<dbReference type="eggNOG" id="COG1180">
    <property type="taxonomic scope" value="Bacteria"/>
</dbReference>
<comment type="caution">
    <text evidence="12">The sequence shown here is derived from an EMBL/GenBank/DDBJ whole genome shotgun (WGS) entry which is preliminary data.</text>
</comment>
<evidence type="ECO:0000256" key="10">
    <source>
        <dbReference type="RuleBase" id="RU362053"/>
    </source>
</evidence>
<comment type="similarity">
    <text evidence="2 10">Belongs to the organic radical-activating enzymes family.</text>
</comment>
<keyword evidence="7 10" id="KW-0560">Oxidoreductase</keyword>
<evidence type="ECO:0000259" key="11">
    <source>
        <dbReference type="PROSITE" id="PS51918"/>
    </source>
</evidence>
<organism evidence="12 13">
    <name type="scientific">Eubacterium ventriosum ATCC 27560</name>
    <dbReference type="NCBI Taxonomy" id="411463"/>
    <lineage>
        <taxon>Bacteria</taxon>
        <taxon>Bacillati</taxon>
        <taxon>Bacillota</taxon>
        <taxon>Clostridia</taxon>
        <taxon>Eubacteriales</taxon>
        <taxon>Eubacteriaceae</taxon>
        <taxon>Eubacterium</taxon>
    </lineage>
</organism>
<dbReference type="GO" id="GO:0046872">
    <property type="term" value="F:metal ion binding"/>
    <property type="evidence" value="ECO:0007669"/>
    <property type="project" value="UniProtKB-UniRule"/>
</dbReference>
<dbReference type="PANTHER" id="PTHR30352">
    <property type="entry name" value="PYRUVATE FORMATE-LYASE-ACTIVATING ENZYME"/>
    <property type="match status" value="1"/>
</dbReference>
<dbReference type="SUPFAM" id="SSF102114">
    <property type="entry name" value="Radical SAM enzymes"/>
    <property type="match status" value="1"/>
</dbReference>
<comment type="subcellular location">
    <subcellularLocation>
        <location evidence="10">Cytoplasm</location>
    </subcellularLocation>
</comment>
<dbReference type="NCBIfam" id="TIGR02493">
    <property type="entry name" value="PFLA"/>
    <property type="match status" value="1"/>
</dbReference>
<dbReference type="PIRSF" id="PIRSF000371">
    <property type="entry name" value="PFL_act_enz"/>
    <property type="match status" value="1"/>
</dbReference>
<dbReference type="InterPro" id="IPR012838">
    <property type="entry name" value="PFL1_activating"/>
</dbReference>
<accession>A5Z7S3</accession>
<evidence type="ECO:0000256" key="5">
    <source>
        <dbReference type="ARBA" id="ARBA00022691"/>
    </source>
</evidence>
<evidence type="ECO:0000313" key="12">
    <source>
        <dbReference type="EMBL" id="EDM50980.1"/>
    </source>
</evidence>
<feature type="domain" description="Radical SAM core" evidence="11">
    <location>
        <begin position="15"/>
        <end position="244"/>
    </location>
</feature>
<evidence type="ECO:0000256" key="1">
    <source>
        <dbReference type="ARBA" id="ARBA00003141"/>
    </source>
</evidence>
<protein>
    <recommendedName>
        <fullName evidence="3 10">Pyruvate formate-lyase-activating enzyme</fullName>
        <ecNumber evidence="10">1.97.1.4</ecNumber>
    </recommendedName>
</protein>
<keyword evidence="4 10" id="KW-0004">4Fe-4S</keyword>
<dbReference type="PROSITE" id="PS51918">
    <property type="entry name" value="RADICAL_SAM"/>
    <property type="match status" value="1"/>
</dbReference>
<sequence>MSTGIIHSTESCGTVDGPGVRFVVFFKGCPMRCAYCHNPDTWSMEGGTEMTVDELLKEYETKKFFYQSGGITATGGEPMVQIDFLTELFTEAHKRGIHTCLDTSGVTFRPDDPENLMKVDKLLEVTDLVMLDIKHINPQEHLKLCKQPNDNILAFAKYLDKKGIQMWIRHVVVPHITLNKEYLYELGLFIGKLKMVKALDILPYHDMAKPKYEKLGMDYPLKDIEPATKEMAVAARKIVLQGFKESRIKLLQENK</sequence>
<keyword evidence="12" id="KW-0456">Lyase</keyword>
<dbReference type="InterPro" id="IPR001989">
    <property type="entry name" value="Radical_activat_CS"/>
</dbReference>
<keyword evidence="12" id="KW-0670">Pyruvate</keyword>
<evidence type="ECO:0000256" key="4">
    <source>
        <dbReference type="ARBA" id="ARBA00022485"/>
    </source>
</evidence>
<comment type="function">
    <text evidence="1 10">Activation of pyruvate formate-lyase under anaerobic conditions by generation of an organic free radical, using S-adenosylmethionine and reduced flavodoxin as cosubstrates to produce 5'-deoxy-adenosine.</text>
</comment>
<comment type="cofactor">
    <cofactor evidence="10">
        <name>[4Fe-4S] cluster</name>
        <dbReference type="ChEBI" id="CHEBI:49883"/>
    </cofactor>
    <text evidence="10">Binds 1 [4Fe-4S] cluster. The cluster is coordinated with 3 cysteines and an exchangeable S-adenosyl-L-methionine.</text>
</comment>
<dbReference type="PANTHER" id="PTHR30352:SF5">
    <property type="entry name" value="PYRUVATE FORMATE-LYASE 1-ACTIVATING ENZYME"/>
    <property type="match status" value="1"/>
</dbReference>
<dbReference type="HOGENOM" id="CLU_058969_1_1_9"/>
<dbReference type="CDD" id="cd01335">
    <property type="entry name" value="Radical_SAM"/>
    <property type="match status" value="1"/>
</dbReference>
<dbReference type="AlphaFoldDB" id="A5Z7S3"/>
<dbReference type="SFLD" id="SFLDG01066">
    <property type="entry name" value="organic_radical-activating_enz"/>
    <property type="match status" value="1"/>
</dbReference>
<dbReference type="EC" id="1.97.1.4" evidence="10"/>
<dbReference type="GO" id="GO:0016829">
    <property type="term" value="F:lyase activity"/>
    <property type="evidence" value="ECO:0007669"/>
    <property type="project" value="UniProtKB-KW"/>
</dbReference>
<reference evidence="12 13" key="1">
    <citation type="submission" date="2007-03" db="EMBL/GenBank/DDBJ databases">
        <authorList>
            <person name="Fulton L."/>
            <person name="Clifton S."/>
            <person name="Fulton B."/>
            <person name="Xu J."/>
            <person name="Minx P."/>
            <person name="Pepin K.H."/>
            <person name="Johnson M."/>
            <person name="Thiruvilangam P."/>
            <person name="Bhonagiri V."/>
            <person name="Nash W.E."/>
            <person name="Mardis E.R."/>
            <person name="Wilson R.K."/>
        </authorList>
    </citation>
    <scope>NUCLEOTIDE SEQUENCE [LARGE SCALE GENOMIC DNA]</scope>
    <source>
        <strain evidence="12 13">ATCC 27560</strain>
    </source>
</reference>
<comment type="catalytic activity">
    <reaction evidence="10">
        <text>glycyl-[formate C-acetyltransferase] + reduced [flavodoxin] + S-adenosyl-L-methionine = glycin-2-yl radical-[formate C-acetyltransferase] + semiquinone [flavodoxin] + 5'-deoxyadenosine + L-methionine + H(+)</text>
        <dbReference type="Rhea" id="RHEA:19225"/>
        <dbReference type="Rhea" id="RHEA-COMP:10622"/>
        <dbReference type="Rhea" id="RHEA-COMP:12190"/>
        <dbReference type="Rhea" id="RHEA-COMP:12191"/>
        <dbReference type="Rhea" id="RHEA-COMP:14480"/>
        <dbReference type="ChEBI" id="CHEBI:15378"/>
        <dbReference type="ChEBI" id="CHEBI:17319"/>
        <dbReference type="ChEBI" id="CHEBI:29947"/>
        <dbReference type="ChEBI" id="CHEBI:32722"/>
        <dbReference type="ChEBI" id="CHEBI:57618"/>
        <dbReference type="ChEBI" id="CHEBI:57844"/>
        <dbReference type="ChEBI" id="CHEBI:59789"/>
        <dbReference type="ChEBI" id="CHEBI:140311"/>
        <dbReference type="EC" id="1.97.1.4"/>
    </reaction>
</comment>
<keyword evidence="5 10" id="KW-0949">S-adenosyl-L-methionine</keyword>
<evidence type="ECO:0000256" key="3">
    <source>
        <dbReference type="ARBA" id="ARBA00021356"/>
    </source>
</evidence>
<dbReference type="Pfam" id="PF04055">
    <property type="entry name" value="Radical_SAM"/>
    <property type="match status" value="1"/>
</dbReference>
<dbReference type="RefSeq" id="WP_005363254.1">
    <property type="nucleotide sequence ID" value="NZ_DS264285.1"/>
</dbReference>
<dbReference type="GO" id="GO:0051539">
    <property type="term" value="F:4 iron, 4 sulfur cluster binding"/>
    <property type="evidence" value="ECO:0007669"/>
    <property type="project" value="UniProtKB-UniRule"/>
</dbReference>
<evidence type="ECO:0000313" key="13">
    <source>
        <dbReference type="Proteomes" id="UP000006000"/>
    </source>
</evidence>
<dbReference type="Gene3D" id="3.20.20.70">
    <property type="entry name" value="Aldolase class I"/>
    <property type="match status" value="1"/>
</dbReference>
<dbReference type="STRING" id="411463.EUBVEN_01761"/>
<keyword evidence="10" id="KW-0963">Cytoplasm</keyword>
<evidence type="ECO:0000256" key="6">
    <source>
        <dbReference type="ARBA" id="ARBA00022723"/>
    </source>
</evidence>
<keyword evidence="9 10" id="KW-0411">Iron-sulfur</keyword>
<dbReference type="InterPro" id="IPR034457">
    <property type="entry name" value="Organic_radical-activating"/>
</dbReference>
<dbReference type="Proteomes" id="UP000006000">
    <property type="component" value="Unassembled WGS sequence"/>
</dbReference>
<reference evidence="12 13" key="2">
    <citation type="submission" date="2007-04" db="EMBL/GenBank/DDBJ databases">
        <title>Draft genome sequence of Eubacterium ventriosum (ATCC 27560).</title>
        <authorList>
            <person name="Sudarsanam P."/>
            <person name="Ley R."/>
            <person name="Guruge J."/>
            <person name="Turnbaugh P.J."/>
            <person name="Mahowald M."/>
            <person name="Liep D."/>
            <person name="Gordon J."/>
        </authorList>
    </citation>
    <scope>NUCLEOTIDE SEQUENCE [LARGE SCALE GENOMIC DNA]</scope>
    <source>
        <strain evidence="12 13">ATCC 27560</strain>
    </source>
</reference>
<proteinExistence type="inferred from homology"/>
<dbReference type="GO" id="GO:0005737">
    <property type="term" value="C:cytoplasm"/>
    <property type="evidence" value="ECO:0007669"/>
    <property type="project" value="UniProtKB-SubCell"/>
</dbReference>
<dbReference type="SFLD" id="SFLDS00029">
    <property type="entry name" value="Radical_SAM"/>
    <property type="match status" value="1"/>
</dbReference>
<gene>
    <name evidence="12" type="primary">pflA</name>
    <name evidence="12" type="ORF">EUBVEN_01761</name>
</gene>
<evidence type="ECO:0000256" key="9">
    <source>
        <dbReference type="ARBA" id="ARBA00023014"/>
    </source>
</evidence>
<dbReference type="PROSITE" id="PS01087">
    <property type="entry name" value="RADICAL_ACTIVATING"/>
    <property type="match status" value="1"/>
</dbReference>
<dbReference type="InterPro" id="IPR058240">
    <property type="entry name" value="rSAM_sf"/>
</dbReference>
<dbReference type="InterPro" id="IPR013785">
    <property type="entry name" value="Aldolase_TIM"/>
</dbReference>
<keyword evidence="6 10" id="KW-0479">Metal-binding</keyword>
<keyword evidence="8 10" id="KW-0408">Iron</keyword>
<dbReference type="OrthoDB" id="9782387at2"/>